<protein>
    <submittedName>
        <fullName evidence="1">Uncharacterized protein</fullName>
    </submittedName>
</protein>
<comment type="caution">
    <text evidence="1">The sequence shown here is derived from an EMBL/GenBank/DDBJ whole genome shotgun (WGS) entry which is preliminary data.</text>
</comment>
<proteinExistence type="predicted"/>
<name>A0A5B0R333_PUCGR</name>
<evidence type="ECO:0000313" key="2">
    <source>
        <dbReference type="Proteomes" id="UP000324748"/>
    </source>
</evidence>
<accession>A0A5B0R333</accession>
<keyword evidence="2" id="KW-1185">Reference proteome</keyword>
<sequence length="120" mass="12899">MAQERDSTVNFNLDLSRLSSISQRICPGPVPYIPSNCPLSCPALSTPPFPSRSSTRLSAYPPIFSTISPTILLDDGIRKLIIPCTGRASILDSCPGLLNLPIFDGLLIFVGLKPVICSLK</sequence>
<organism evidence="1 2">
    <name type="scientific">Puccinia graminis f. sp. tritici</name>
    <dbReference type="NCBI Taxonomy" id="56615"/>
    <lineage>
        <taxon>Eukaryota</taxon>
        <taxon>Fungi</taxon>
        <taxon>Dikarya</taxon>
        <taxon>Basidiomycota</taxon>
        <taxon>Pucciniomycotina</taxon>
        <taxon>Pucciniomycetes</taxon>
        <taxon>Pucciniales</taxon>
        <taxon>Pucciniaceae</taxon>
        <taxon>Puccinia</taxon>
    </lineage>
</organism>
<evidence type="ECO:0000313" key="1">
    <source>
        <dbReference type="EMBL" id="KAA1119936.1"/>
    </source>
</evidence>
<dbReference type="EMBL" id="VSWC01000001">
    <property type="protein sequence ID" value="KAA1119936.1"/>
    <property type="molecule type" value="Genomic_DNA"/>
</dbReference>
<reference evidence="1 2" key="1">
    <citation type="submission" date="2019-05" db="EMBL/GenBank/DDBJ databases">
        <title>Emergence of the Ug99 lineage of the wheat stem rust pathogen through somatic hybridization.</title>
        <authorList>
            <person name="Li F."/>
            <person name="Upadhyaya N.M."/>
            <person name="Sperschneider J."/>
            <person name="Matny O."/>
            <person name="Nguyen-Phuc H."/>
            <person name="Mago R."/>
            <person name="Raley C."/>
            <person name="Miller M.E."/>
            <person name="Silverstein K.A.T."/>
            <person name="Henningsen E."/>
            <person name="Hirsch C.D."/>
            <person name="Visser B."/>
            <person name="Pretorius Z.A."/>
            <person name="Steffenson B.J."/>
            <person name="Schwessinger B."/>
            <person name="Dodds P.N."/>
            <person name="Figueroa M."/>
        </authorList>
    </citation>
    <scope>NUCLEOTIDE SEQUENCE [LARGE SCALE GENOMIC DNA]</scope>
    <source>
        <strain evidence="1">21-0</strain>
    </source>
</reference>
<dbReference type="AlphaFoldDB" id="A0A5B0R333"/>
<gene>
    <name evidence="1" type="ORF">PGT21_036360</name>
</gene>
<dbReference type="Proteomes" id="UP000324748">
    <property type="component" value="Unassembled WGS sequence"/>
</dbReference>